<evidence type="ECO:0000256" key="5">
    <source>
        <dbReference type="ARBA" id="ARBA00022692"/>
    </source>
</evidence>
<comment type="pathway">
    <text evidence="2 10">Glycolipid biosynthesis; glycosylphosphatidylinositol-anchor biosynthesis.</text>
</comment>
<dbReference type="EMBL" id="GBHO01013979">
    <property type="protein sequence ID" value="JAG29625.1"/>
    <property type="molecule type" value="Transcribed_RNA"/>
</dbReference>
<keyword evidence="4 10" id="KW-0337">GPI-anchor biosynthesis</keyword>
<evidence type="ECO:0000256" key="9">
    <source>
        <dbReference type="ARBA" id="ARBA00023180"/>
    </source>
</evidence>
<evidence type="ECO:0000256" key="4">
    <source>
        <dbReference type="ARBA" id="ARBA00022502"/>
    </source>
</evidence>
<comment type="function">
    <text evidence="10">Stabilizing subunit of the glycosylphosphatidylinositol-mannosyltransferase I complex which catalyzes the transfer of the first mannose, via an alpha-1,4 bond from a dolichol-phosphate-mannose (Dol-P-Man) to the glucosaminyl acyl phosphatidylinositol (GlcN-(acyl)PI) intermediate to generate alpha-D-Man-(1-&gt;4)-alpha-D-GlcN-(1-&gt;6)-(1-radyl,2-acyl-sn-glycero-3-phospho)-2-acyl-inositol and participates in the sixth step of the glycosylphosphatidylinositol-anchor biosynthesis. Probably acts by stabilizing the mannosyltransferase PIGM.</text>
</comment>
<comment type="similarity">
    <text evidence="3 10">Belongs to the PIGX family.</text>
</comment>
<name>A0A0A9YDD3_LYGHE</name>
<evidence type="ECO:0000256" key="3">
    <source>
        <dbReference type="ARBA" id="ARBA00010345"/>
    </source>
</evidence>
<evidence type="ECO:0000313" key="12">
    <source>
        <dbReference type="EMBL" id="JAG29625.1"/>
    </source>
</evidence>
<dbReference type="PANTHER" id="PTHR28650:SF1">
    <property type="entry name" value="PHOSPHATIDYLINOSITOL-GLYCAN BIOSYNTHESIS CLASS X PROTEIN"/>
    <property type="match status" value="1"/>
</dbReference>
<reference evidence="13" key="1">
    <citation type="journal article" date="2014" name="PLoS ONE">
        <title>Transcriptome-Based Identification of ABC Transporters in the Western Tarnished Plant Bug Lygus hesperus.</title>
        <authorList>
            <person name="Hull J.J."/>
            <person name="Chaney K."/>
            <person name="Geib S.M."/>
            <person name="Fabrick J.A."/>
            <person name="Brent C.S."/>
            <person name="Walsh D."/>
            <person name="Lavine L.C."/>
        </authorList>
    </citation>
    <scope>NUCLEOTIDE SEQUENCE</scope>
</reference>
<evidence type="ECO:0000256" key="10">
    <source>
        <dbReference type="RuleBase" id="RU366056"/>
    </source>
</evidence>
<dbReference type="Pfam" id="PF08320">
    <property type="entry name" value="PIG-X"/>
    <property type="match status" value="1"/>
</dbReference>
<evidence type="ECO:0000313" key="13">
    <source>
        <dbReference type="EMBL" id="JAG29626.1"/>
    </source>
</evidence>
<dbReference type="GO" id="GO:0006506">
    <property type="term" value="P:GPI anchor biosynthetic process"/>
    <property type="evidence" value="ECO:0007669"/>
    <property type="project" value="UniProtKB-UniPathway"/>
</dbReference>
<sequence>MAFYHVVGFFCLFGGCCASVVNDDCPFVFNVERTIKNQGFHRNVDYYFELISVSEMSECHVCVKQAIPLGLYVNKDQITEMVRLGKIEATVDGSVDIEAPADKATPHDVYFHVELTLGFNTMNATVTLPVHTRYHSARKDGGLEEAVLLDPEVLLSCSSIPEQCKNPDVSGEKQYPTTCPVINDRSDYLAVKYATRDKLSEILIPVGNSSHYEIVQLFTFVVTWVGSKFIYYTLLNNRPKDGL</sequence>
<proteinExistence type="inferred from homology"/>
<evidence type="ECO:0000313" key="11">
    <source>
        <dbReference type="EMBL" id="JAG29624.1"/>
    </source>
</evidence>
<evidence type="ECO:0000256" key="8">
    <source>
        <dbReference type="ARBA" id="ARBA00023136"/>
    </source>
</evidence>
<keyword evidence="5" id="KW-0812">Transmembrane</keyword>
<evidence type="ECO:0000256" key="1">
    <source>
        <dbReference type="ARBA" id="ARBA00004389"/>
    </source>
</evidence>
<evidence type="ECO:0000256" key="6">
    <source>
        <dbReference type="ARBA" id="ARBA00022824"/>
    </source>
</evidence>
<protein>
    <recommendedName>
        <fullName evidence="10">Phosphatidylinositol-glycan biosynthesis class X protein</fullName>
    </recommendedName>
</protein>
<feature type="signal peptide" evidence="10">
    <location>
        <begin position="1"/>
        <end position="18"/>
    </location>
</feature>
<keyword evidence="8" id="KW-0472">Membrane</keyword>
<feature type="chain" id="PRO_5007389887" description="Phosphatidylinositol-glycan biosynthesis class X protein" evidence="10">
    <location>
        <begin position="19"/>
        <end position="243"/>
    </location>
</feature>
<dbReference type="AlphaFoldDB" id="A0A0A9YDD3"/>
<dbReference type="InterPro" id="IPR013233">
    <property type="entry name" value="PIG-X/PBN1"/>
</dbReference>
<comment type="subcellular location">
    <subcellularLocation>
        <location evidence="1 10">Endoplasmic reticulum membrane</location>
        <topology evidence="1 10">Single-pass membrane protein</topology>
    </subcellularLocation>
</comment>
<reference evidence="13" key="2">
    <citation type="submission" date="2014-07" db="EMBL/GenBank/DDBJ databases">
        <authorList>
            <person name="Hull J."/>
        </authorList>
    </citation>
    <scope>NUCLEOTIDE SEQUENCE</scope>
</reference>
<evidence type="ECO:0000256" key="7">
    <source>
        <dbReference type="ARBA" id="ARBA00022989"/>
    </source>
</evidence>
<dbReference type="UniPathway" id="UPA00196"/>
<dbReference type="PANTHER" id="PTHR28650">
    <property type="entry name" value="PHOSPHATIDYLINOSITOL-GLYCAN BIOSYNTHESIS CLASS X PROTEIN"/>
    <property type="match status" value="1"/>
</dbReference>
<gene>
    <name evidence="13" type="primary">PIGX_4</name>
    <name evidence="11" type="synonym">PIGX_3</name>
    <name evidence="12" type="synonym">PIGX_9</name>
    <name evidence="12" type="ORF">CM83_34198</name>
    <name evidence="11" type="ORF">CM83_34200</name>
    <name evidence="13" type="ORF">CM83_34203</name>
</gene>
<keyword evidence="10" id="KW-0732">Signal</keyword>
<organism evidence="13">
    <name type="scientific">Lygus hesperus</name>
    <name type="common">Western plant bug</name>
    <dbReference type="NCBI Taxonomy" id="30085"/>
    <lineage>
        <taxon>Eukaryota</taxon>
        <taxon>Metazoa</taxon>
        <taxon>Ecdysozoa</taxon>
        <taxon>Arthropoda</taxon>
        <taxon>Hexapoda</taxon>
        <taxon>Insecta</taxon>
        <taxon>Pterygota</taxon>
        <taxon>Neoptera</taxon>
        <taxon>Paraneoptera</taxon>
        <taxon>Hemiptera</taxon>
        <taxon>Heteroptera</taxon>
        <taxon>Panheteroptera</taxon>
        <taxon>Cimicomorpha</taxon>
        <taxon>Miridae</taxon>
        <taxon>Mirini</taxon>
        <taxon>Lygus</taxon>
    </lineage>
</organism>
<keyword evidence="9" id="KW-0325">Glycoprotein</keyword>
<dbReference type="EMBL" id="GBHO01013980">
    <property type="protein sequence ID" value="JAG29624.1"/>
    <property type="molecule type" value="Transcribed_RNA"/>
</dbReference>
<keyword evidence="6 10" id="KW-0256">Endoplasmic reticulum</keyword>
<dbReference type="GO" id="GO:0005789">
    <property type="term" value="C:endoplasmic reticulum membrane"/>
    <property type="evidence" value="ECO:0007669"/>
    <property type="project" value="UniProtKB-SubCell"/>
</dbReference>
<dbReference type="InterPro" id="IPR040039">
    <property type="entry name" value="PIGX"/>
</dbReference>
<accession>A0A0A9YDD3</accession>
<dbReference type="EMBL" id="GBHO01013978">
    <property type="protein sequence ID" value="JAG29626.1"/>
    <property type="molecule type" value="Transcribed_RNA"/>
</dbReference>
<dbReference type="SMART" id="SM00780">
    <property type="entry name" value="PIG-X"/>
    <property type="match status" value="1"/>
</dbReference>
<keyword evidence="7" id="KW-1133">Transmembrane helix</keyword>
<evidence type="ECO:0000256" key="2">
    <source>
        <dbReference type="ARBA" id="ARBA00004687"/>
    </source>
</evidence>